<comment type="caution">
    <text evidence="7">The sequence shown here is derived from an EMBL/GenBank/DDBJ whole genome shotgun (WGS) entry which is preliminary data.</text>
</comment>
<feature type="domain" description="Plastocyanin-like" evidence="6">
    <location>
        <begin position="35"/>
        <end position="148"/>
    </location>
</feature>
<feature type="domain" description="Plastocyanin-like" evidence="4">
    <location>
        <begin position="210"/>
        <end position="317"/>
    </location>
</feature>
<dbReference type="Pfam" id="PF07732">
    <property type="entry name" value="Cu-oxidase_3"/>
    <property type="match status" value="1"/>
</dbReference>
<dbReference type="SUPFAM" id="SSF49503">
    <property type="entry name" value="Cupredoxins"/>
    <property type="match status" value="3"/>
</dbReference>
<organism evidence="7 8">
    <name type="scientific">Eragrostis curvula</name>
    <name type="common">weeping love grass</name>
    <dbReference type="NCBI Taxonomy" id="38414"/>
    <lineage>
        <taxon>Eukaryota</taxon>
        <taxon>Viridiplantae</taxon>
        <taxon>Streptophyta</taxon>
        <taxon>Embryophyta</taxon>
        <taxon>Tracheophyta</taxon>
        <taxon>Spermatophyta</taxon>
        <taxon>Magnoliopsida</taxon>
        <taxon>Liliopsida</taxon>
        <taxon>Poales</taxon>
        <taxon>Poaceae</taxon>
        <taxon>PACMAD clade</taxon>
        <taxon>Chloridoideae</taxon>
        <taxon>Eragrostideae</taxon>
        <taxon>Eragrostidinae</taxon>
        <taxon>Eragrostis</taxon>
    </lineage>
</organism>
<gene>
    <name evidence="7" type="ORF">EJB05_21799</name>
</gene>
<feature type="chain" id="PRO_5023805007" description="L-ascorbate oxidase" evidence="3">
    <location>
        <begin position="25"/>
        <end position="583"/>
    </location>
</feature>
<dbReference type="Pfam" id="PF00394">
    <property type="entry name" value="Cu-oxidase"/>
    <property type="match status" value="1"/>
</dbReference>
<dbReference type="EMBL" id="RWGY01000011">
    <property type="protein sequence ID" value="TVU30189.1"/>
    <property type="molecule type" value="Genomic_DNA"/>
</dbReference>
<feature type="non-terminal residue" evidence="7">
    <location>
        <position position="1"/>
    </location>
</feature>
<dbReference type="PANTHER" id="PTHR11709:SF296">
    <property type="entry name" value="MULTI-COPPER OXIDASE TYPE I FAMILY PROTEIN"/>
    <property type="match status" value="1"/>
</dbReference>
<name>A0A5J9V242_9POAL</name>
<evidence type="ECO:0000259" key="5">
    <source>
        <dbReference type="Pfam" id="PF07731"/>
    </source>
</evidence>
<accession>A0A5J9V242</accession>
<sequence>MDAERLVAVLVMLVICSIIHGADAENRHVFLNWEVSYAVRAPLGVAKRVITINGRFPGPLLNLTTNDVAHVNVVNALDEPFLLTWNGLQMRRNSWNDGVAGTNCGIPPGQNWTYVFQAKDEVGSFFYRPSLGLHAAAGGHGPVRVNNRPVVAVPFARPDGGELDVLIGDWYNMETKVRRASPPICSTAVSTIKCTVNVICVWLEQRMREHLDRGRDLPSPDGILINGLGPYQADIRFEPGRTYRLRVSNVGARTSLSFRIQGHKLLLVEAEGTYTQQRHYASLDVHAGQSLSVLVVADQQPRPYYMVVSSLFVQPELFGVANVLYSNSNNSGEQRPPPGRAPLDGASSHNGYGRSMEQARTVRTNLTCGGPRPNPQGSFRYGRINVTRTLLLRNGDDQIAGRRRCTVNGVSFADAATPLKLADRLGVAGVFAVVSGAPEARRRPALGTAVIDARYRDFVQVVFENPLPSLQTWHLDGYSFFVAGMGWGKWTPNARSTYNLVDAIYRSTVQVYPASWTAVFVSLDNEGIWNLRSQDLGRRYLGQETYIRVSQGTSEVPDPRDELPMPSNALLCGKAKPSKLGRA</sequence>
<feature type="region of interest" description="Disordered" evidence="2">
    <location>
        <begin position="329"/>
        <end position="357"/>
    </location>
</feature>
<dbReference type="AlphaFoldDB" id="A0A5J9V242"/>
<dbReference type="Gramene" id="TVU30189">
    <property type="protein sequence ID" value="TVU30189"/>
    <property type="gene ID" value="EJB05_21799"/>
</dbReference>
<keyword evidence="8" id="KW-1185">Reference proteome</keyword>
<dbReference type="OrthoDB" id="2121828at2759"/>
<evidence type="ECO:0000256" key="2">
    <source>
        <dbReference type="SAM" id="MobiDB-lite"/>
    </source>
</evidence>
<evidence type="ECO:0000256" key="1">
    <source>
        <dbReference type="ARBA" id="ARBA00010609"/>
    </source>
</evidence>
<evidence type="ECO:0000259" key="4">
    <source>
        <dbReference type="Pfam" id="PF00394"/>
    </source>
</evidence>
<dbReference type="Proteomes" id="UP000324897">
    <property type="component" value="Chromosome 1"/>
</dbReference>
<comment type="similarity">
    <text evidence="1">Belongs to the multicopper oxidase family.</text>
</comment>
<dbReference type="GO" id="GO:0005507">
    <property type="term" value="F:copper ion binding"/>
    <property type="evidence" value="ECO:0007669"/>
    <property type="project" value="InterPro"/>
</dbReference>
<dbReference type="PANTHER" id="PTHR11709">
    <property type="entry name" value="MULTI-COPPER OXIDASE"/>
    <property type="match status" value="1"/>
</dbReference>
<dbReference type="InterPro" id="IPR001117">
    <property type="entry name" value="Cu-oxidase_2nd"/>
</dbReference>
<feature type="signal peptide" evidence="3">
    <location>
        <begin position="1"/>
        <end position="24"/>
    </location>
</feature>
<proteinExistence type="inferred from homology"/>
<evidence type="ECO:0000259" key="6">
    <source>
        <dbReference type="Pfam" id="PF07732"/>
    </source>
</evidence>
<evidence type="ECO:0000256" key="3">
    <source>
        <dbReference type="SAM" id="SignalP"/>
    </source>
</evidence>
<keyword evidence="3" id="KW-0732">Signal</keyword>
<evidence type="ECO:0000313" key="7">
    <source>
        <dbReference type="EMBL" id="TVU30189.1"/>
    </source>
</evidence>
<dbReference type="Gene3D" id="2.60.40.420">
    <property type="entry name" value="Cupredoxins - blue copper proteins"/>
    <property type="match status" value="3"/>
</dbReference>
<dbReference type="InterPro" id="IPR045087">
    <property type="entry name" value="Cu-oxidase_fam"/>
</dbReference>
<dbReference type="InterPro" id="IPR011707">
    <property type="entry name" value="Cu-oxidase-like_N"/>
</dbReference>
<reference evidence="7 8" key="1">
    <citation type="journal article" date="2019" name="Sci. Rep.">
        <title>A high-quality genome of Eragrostis curvula grass provides insights into Poaceae evolution and supports new strategies to enhance forage quality.</title>
        <authorList>
            <person name="Carballo J."/>
            <person name="Santos B.A.C.M."/>
            <person name="Zappacosta D."/>
            <person name="Garbus I."/>
            <person name="Selva J.P."/>
            <person name="Gallo C.A."/>
            <person name="Diaz A."/>
            <person name="Albertini E."/>
            <person name="Caccamo M."/>
            <person name="Echenique V."/>
        </authorList>
    </citation>
    <scope>NUCLEOTIDE SEQUENCE [LARGE SCALE GENOMIC DNA]</scope>
    <source>
        <strain evidence="8">cv. Victoria</strain>
        <tissue evidence="7">Leaf</tissue>
    </source>
</reference>
<feature type="domain" description="Plastocyanin-like" evidence="5">
    <location>
        <begin position="444"/>
        <end position="550"/>
    </location>
</feature>
<dbReference type="InterPro" id="IPR011706">
    <property type="entry name" value="Cu-oxidase_C"/>
</dbReference>
<dbReference type="Pfam" id="PF07731">
    <property type="entry name" value="Cu-oxidase_2"/>
    <property type="match status" value="1"/>
</dbReference>
<dbReference type="GO" id="GO:0016491">
    <property type="term" value="F:oxidoreductase activity"/>
    <property type="evidence" value="ECO:0007669"/>
    <property type="project" value="InterPro"/>
</dbReference>
<protein>
    <recommendedName>
        <fullName evidence="9">L-ascorbate oxidase</fullName>
    </recommendedName>
</protein>
<evidence type="ECO:0008006" key="9">
    <source>
        <dbReference type="Google" id="ProtNLM"/>
    </source>
</evidence>
<evidence type="ECO:0000313" key="8">
    <source>
        <dbReference type="Proteomes" id="UP000324897"/>
    </source>
</evidence>
<dbReference type="InterPro" id="IPR008972">
    <property type="entry name" value="Cupredoxin"/>
</dbReference>